<dbReference type="GO" id="GO:0006260">
    <property type="term" value="P:DNA replication"/>
    <property type="evidence" value="ECO:0007669"/>
    <property type="project" value="InterPro"/>
</dbReference>
<dbReference type="Gene3D" id="2.20.28.10">
    <property type="match status" value="1"/>
</dbReference>
<keyword evidence="7 17" id="KW-0347">Helicase</keyword>
<feature type="region of interest" description="Disordered" evidence="15">
    <location>
        <begin position="544"/>
        <end position="571"/>
    </location>
</feature>
<feature type="region of interest" description="Disordered" evidence="15">
    <location>
        <begin position="103"/>
        <end position="144"/>
    </location>
</feature>
<dbReference type="SUPFAM" id="SSF50249">
    <property type="entry name" value="Nucleic acid-binding proteins"/>
    <property type="match status" value="1"/>
</dbReference>
<protein>
    <recommendedName>
        <fullName evidence="3">DNA helicase</fullName>
        <ecNumber evidence="3">3.6.4.12</ecNumber>
    </recommendedName>
    <alternativeName>
        <fullName evidence="12">Minichromosome maintenance 8</fullName>
    </alternativeName>
</protein>
<dbReference type="PROSITE" id="PS00847">
    <property type="entry name" value="MCM_1"/>
    <property type="match status" value="1"/>
</dbReference>
<evidence type="ECO:0000256" key="12">
    <source>
        <dbReference type="ARBA" id="ARBA00042306"/>
    </source>
</evidence>
<evidence type="ECO:0000256" key="5">
    <source>
        <dbReference type="ARBA" id="ARBA00022763"/>
    </source>
</evidence>
<dbReference type="InterPro" id="IPR031327">
    <property type="entry name" value="MCM"/>
</dbReference>
<feature type="compositionally biased region" description="Low complexity" evidence="15">
    <location>
        <begin position="127"/>
        <end position="144"/>
    </location>
</feature>
<dbReference type="InterPro" id="IPR041562">
    <property type="entry name" value="MCM_lid"/>
</dbReference>
<dbReference type="Proteomes" id="UP000078546">
    <property type="component" value="Unassembled WGS sequence"/>
</dbReference>
<name>A0A1A8XB48_PLAOA</name>
<dbReference type="PRINTS" id="PR01657">
    <property type="entry name" value="MCMFAMILY"/>
</dbReference>
<evidence type="ECO:0000256" key="14">
    <source>
        <dbReference type="RuleBase" id="RU004070"/>
    </source>
</evidence>
<dbReference type="InterPro" id="IPR027417">
    <property type="entry name" value="P-loop_NTPase"/>
</dbReference>
<comment type="similarity">
    <text evidence="2 14">Belongs to the MCM family.</text>
</comment>
<sequence length="1179" mass="133276">MDTIVQLYFTGSELNDDVKRLILSWVTFFKDNWSFLFNVDKEVILNLEFFLDTKKVIGRNAPPNNEVFLHELKKNPLTVLKFMKVSLHLLLCRFLGLDKEDAHVGTKGKGGKCDHYRSQYGKRSRSSRSSGSSGSRGSSDVGSIVSGRGRAVAACEAATASGSEGGTFIRGDEIQDVGVEEDRLINELRSDRCKDSEAFRNYFQTNRVIIYLYNWNKVNKFKNLKSEKVNQLVCLRGSILRISPVQLLITKIDFICEKCKCIFSVEFIDGKFESPKNCLNKQCDCTIFFPIRESAKSVEYQKIVLKENKKLLSQLYDTRRTNTKRLTVTLETSNFFINTCILGTYVEALGILKVISNNNNFLVNGKNSLFNMYIDCLSVFPLSSKKCLNDNYFNIERVKQAKQKIFTSGMWLSYIGKMTKKVTLLEITKRDVYTQRGKNRKDSSSQQGNLIHEEETQSWPGTHTSVELFPIIRETNNRMILHTDENDKLKKISNISMDKEKFLANMDTYNISSLSAIEDGRNLSTCFNSTNETKQGKNNCIPDGMKSNPFGNNLSEMPNDDPLVNIPSDEYSSDTSSSLCMYGDYIIGESNVVKERSDNMQGVDTIWENLNTQGGYNSVVNSNTEGSDNKKEIDTEKEDLQFSSTRSDLLYDSDKFDEKVIEFVRDMEIYKSNKFYLLVASFCPRVIMNDYVKAGLLLTLLGGKTLYDESNRIRRRGNIHSLLVGDPGVGKSRILQYISNLIDNSLFICSTATTINGLTACAVKDVTTNDYSLEGGALVLTDKGVCCIDELDKISLTDQQSFLECMESQCIHISKAGIICDMKTRCTIIAASNPKEGKYNYEKTIMENMKIFYPLLSRFDLVFLLTDKVSEEKDYTISNQLICSNATKESNIAREQNIKHTMSMSGGIKEGNANIGNIDKEEDNSPNSPFFSFKDNFLHKCKQIDVQSYLPTELLGVFINYSRKCIFPTLSDEAKKYIRKFYIHIRNLAATNITFSIPITIRQLESLIRLCQARARADLTNVVTLEHAKEVVEIYQKTIFYPLYLKALNFRRKTATQKGRGKSAASLSAVFKENLLQFVKQGGNRIANKVSKQAEIKKKKKKKRGSGNSSSYLQILMGIHIINVTKRCDLQYLAKSIILSADSSISDEALIHFGNHLATCLSEIVLSTCSHNRAEVTGV</sequence>
<keyword evidence="10" id="KW-0234">DNA repair</keyword>
<evidence type="ECO:0000256" key="4">
    <source>
        <dbReference type="ARBA" id="ARBA00022741"/>
    </source>
</evidence>
<keyword evidence="6" id="KW-0378">Hydrolase</keyword>
<evidence type="ECO:0000256" key="10">
    <source>
        <dbReference type="ARBA" id="ARBA00023204"/>
    </source>
</evidence>
<dbReference type="GO" id="GO:0000724">
    <property type="term" value="P:double-strand break repair via homologous recombination"/>
    <property type="evidence" value="ECO:0007669"/>
    <property type="project" value="UniProtKB-ARBA"/>
</dbReference>
<dbReference type="FunFam" id="2.20.28.10:FF:000007">
    <property type="entry name" value="DNA helicase MCM8 isoform X1"/>
    <property type="match status" value="1"/>
</dbReference>
<feature type="region of interest" description="Disordered" evidence="15">
    <location>
        <begin position="435"/>
        <end position="457"/>
    </location>
</feature>
<evidence type="ECO:0000256" key="9">
    <source>
        <dbReference type="ARBA" id="ARBA00023125"/>
    </source>
</evidence>
<dbReference type="Pfam" id="PF00493">
    <property type="entry name" value="MCM"/>
    <property type="match status" value="1"/>
</dbReference>
<evidence type="ECO:0000256" key="13">
    <source>
        <dbReference type="ARBA" id="ARBA00047995"/>
    </source>
</evidence>
<evidence type="ECO:0000259" key="16">
    <source>
        <dbReference type="PROSITE" id="PS50051"/>
    </source>
</evidence>
<dbReference type="PROSITE" id="PS50051">
    <property type="entry name" value="MCM_2"/>
    <property type="match status" value="1"/>
</dbReference>
<proteinExistence type="inferred from homology"/>
<dbReference type="EMBL" id="FLQV01002270">
    <property type="protein sequence ID" value="SBT01056.1"/>
    <property type="molecule type" value="Genomic_DNA"/>
</dbReference>
<evidence type="ECO:0000256" key="3">
    <source>
        <dbReference type="ARBA" id="ARBA00012551"/>
    </source>
</evidence>
<keyword evidence="5" id="KW-0227">DNA damage</keyword>
<feature type="domain" description="MCM C-terminal AAA(+) ATPase" evidence="16">
    <location>
        <begin position="674"/>
        <end position="881"/>
    </location>
</feature>
<dbReference type="SUPFAM" id="SSF52540">
    <property type="entry name" value="P-loop containing nucleoside triphosphate hydrolases"/>
    <property type="match status" value="1"/>
</dbReference>
<dbReference type="GO" id="GO:0003697">
    <property type="term" value="F:single-stranded DNA binding"/>
    <property type="evidence" value="ECO:0007669"/>
    <property type="project" value="TreeGrafter"/>
</dbReference>
<dbReference type="AlphaFoldDB" id="A0A1A8XB48"/>
<keyword evidence="11" id="KW-0539">Nucleus</keyword>
<dbReference type="Pfam" id="PF17855">
    <property type="entry name" value="MCM_lid"/>
    <property type="match status" value="1"/>
</dbReference>
<reference evidence="18" key="1">
    <citation type="submission" date="2016-05" db="EMBL/GenBank/DDBJ databases">
        <authorList>
            <person name="Naeem Raeece"/>
        </authorList>
    </citation>
    <scope>NUCLEOTIDE SEQUENCE [LARGE SCALE GENOMIC DNA]</scope>
</reference>
<evidence type="ECO:0000256" key="1">
    <source>
        <dbReference type="ARBA" id="ARBA00004123"/>
    </source>
</evidence>
<dbReference type="EC" id="3.6.4.12" evidence="3"/>
<evidence type="ECO:0000256" key="6">
    <source>
        <dbReference type="ARBA" id="ARBA00022801"/>
    </source>
</evidence>
<evidence type="ECO:0000256" key="15">
    <source>
        <dbReference type="SAM" id="MobiDB-lite"/>
    </source>
</evidence>
<evidence type="ECO:0000256" key="11">
    <source>
        <dbReference type="ARBA" id="ARBA00023242"/>
    </source>
</evidence>
<gene>
    <name evidence="17" type="ORF">POVCU1_064300</name>
</gene>
<dbReference type="Gene3D" id="3.40.50.300">
    <property type="entry name" value="P-loop containing nucleotide triphosphate hydrolases"/>
    <property type="match status" value="1"/>
</dbReference>
<dbReference type="GO" id="GO:0005524">
    <property type="term" value="F:ATP binding"/>
    <property type="evidence" value="ECO:0007669"/>
    <property type="project" value="UniProtKB-KW"/>
</dbReference>
<comment type="catalytic activity">
    <reaction evidence="13">
        <text>ATP + H2O = ADP + phosphate + H(+)</text>
        <dbReference type="Rhea" id="RHEA:13065"/>
        <dbReference type="ChEBI" id="CHEBI:15377"/>
        <dbReference type="ChEBI" id="CHEBI:15378"/>
        <dbReference type="ChEBI" id="CHEBI:30616"/>
        <dbReference type="ChEBI" id="CHEBI:43474"/>
        <dbReference type="ChEBI" id="CHEBI:456216"/>
        <dbReference type="EC" id="3.6.4.12"/>
    </reaction>
</comment>
<dbReference type="PANTHER" id="PTHR11630">
    <property type="entry name" value="DNA REPLICATION LICENSING FACTOR MCM FAMILY MEMBER"/>
    <property type="match status" value="1"/>
</dbReference>
<evidence type="ECO:0000256" key="8">
    <source>
        <dbReference type="ARBA" id="ARBA00022840"/>
    </source>
</evidence>
<evidence type="ECO:0000313" key="18">
    <source>
        <dbReference type="Proteomes" id="UP000078546"/>
    </source>
</evidence>
<dbReference type="Pfam" id="PF17207">
    <property type="entry name" value="MCM_OB"/>
    <property type="match status" value="1"/>
</dbReference>
<keyword evidence="4 14" id="KW-0547">Nucleotide-binding</keyword>
<dbReference type="PANTHER" id="PTHR11630:SF47">
    <property type="entry name" value="DNA HELICASE MCM8"/>
    <property type="match status" value="1"/>
</dbReference>
<organism evidence="17 18">
    <name type="scientific">Plasmodium ovale curtisi</name>
    <dbReference type="NCBI Taxonomy" id="864141"/>
    <lineage>
        <taxon>Eukaryota</taxon>
        <taxon>Sar</taxon>
        <taxon>Alveolata</taxon>
        <taxon>Apicomplexa</taxon>
        <taxon>Aconoidasida</taxon>
        <taxon>Haemosporida</taxon>
        <taxon>Plasmodiidae</taxon>
        <taxon>Plasmodium</taxon>
        <taxon>Plasmodium (Plasmodium)</taxon>
    </lineage>
</organism>
<keyword evidence="8 14" id="KW-0067">ATP-binding</keyword>
<dbReference type="SMART" id="SM00350">
    <property type="entry name" value="MCM"/>
    <property type="match status" value="1"/>
</dbReference>
<dbReference type="Gene3D" id="2.40.50.140">
    <property type="entry name" value="Nucleic acid-binding proteins"/>
    <property type="match status" value="1"/>
</dbReference>
<evidence type="ECO:0000256" key="2">
    <source>
        <dbReference type="ARBA" id="ARBA00008010"/>
    </source>
</evidence>
<evidence type="ECO:0000256" key="7">
    <source>
        <dbReference type="ARBA" id="ARBA00022806"/>
    </source>
</evidence>
<dbReference type="GO" id="GO:0016787">
    <property type="term" value="F:hydrolase activity"/>
    <property type="evidence" value="ECO:0007669"/>
    <property type="project" value="UniProtKB-KW"/>
</dbReference>
<dbReference type="GO" id="GO:0005634">
    <property type="term" value="C:nucleus"/>
    <property type="evidence" value="ECO:0007669"/>
    <property type="project" value="UniProtKB-SubCell"/>
</dbReference>
<dbReference type="InterPro" id="IPR001208">
    <property type="entry name" value="MCM_dom"/>
</dbReference>
<dbReference type="GO" id="GO:0042555">
    <property type="term" value="C:MCM complex"/>
    <property type="evidence" value="ECO:0007669"/>
    <property type="project" value="TreeGrafter"/>
</dbReference>
<keyword evidence="9 14" id="KW-0238">DNA-binding</keyword>
<evidence type="ECO:0000313" key="17">
    <source>
        <dbReference type="EMBL" id="SBT01056.1"/>
    </source>
</evidence>
<comment type="subcellular location">
    <subcellularLocation>
        <location evidence="1">Nucleus</location>
    </subcellularLocation>
</comment>
<dbReference type="GO" id="GO:0017116">
    <property type="term" value="F:single-stranded DNA helicase activity"/>
    <property type="evidence" value="ECO:0007669"/>
    <property type="project" value="TreeGrafter"/>
</dbReference>
<dbReference type="InterPro" id="IPR012340">
    <property type="entry name" value="NA-bd_OB-fold"/>
</dbReference>
<dbReference type="InterPro" id="IPR018525">
    <property type="entry name" value="MCM_CS"/>
</dbReference>
<dbReference type="InterPro" id="IPR033762">
    <property type="entry name" value="MCM_OB"/>
</dbReference>
<accession>A0A1A8XB48</accession>